<sequence>MGCWSPLDAMEAYMRTLRLCEEFYKYCEEEEDEGESIPMEPKCVEYISALAAGNRARRMVDVEDGGMSPSVLALAAAARQTGGRVVCVRREREAGERLGRQVERLGLADVVEWRVEGRPRESVEQIGGVDFAVVDGGMGEEDCEEAVAALDVGPRGAVVVVSNLAAACRLAVCERDHNSTEAPRLRESEALTTALGDLVGGLEAWRRVRVMEWERKMLGFPPPFYDAAAKGIYQWIFFLFFFSSSQNRVEKYISPLLTHVGTISAIALLTVSSSSEPLLLPPSILVRLQPIQLTTPSSAPPSTPPSPTHPCLALTGDSPVSRRANLRSPTSKRTRRQLHACRQAGGRPHAHRRAGRSSTSRRATSRSPTTKQAGCSTKSGQAASRLPENKRAVMSRRATSSRRTSGALVRE</sequence>
<evidence type="ECO:0000313" key="2">
    <source>
        <dbReference type="EMBL" id="KAG6477292.1"/>
    </source>
</evidence>
<feature type="compositionally biased region" description="Low complexity" evidence="1">
    <location>
        <begin position="395"/>
        <end position="405"/>
    </location>
</feature>
<dbReference type="InterPro" id="IPR029063">
    <property type="entry name" value="SAM-dependent_MTases_sf"/>
</dbReference>
<comment type="caution">
    <text evidence="2">The sequence shown here is derived from an EMBL/GenBank/DDBJ whole genome shotgun (WGS) entry which is preliminary data.</text>
</comment>
<accession>A0A8J5EYK5</accession>
<dbReference type="InterPro" id="IPR009902">
    <property type="entry name" value="DUF1442"/>
</dbReference>
<proteinExistence type="predicted"/>
<feature type="compositionally biased region" description="Pro residues" evidence="1">
    <location>
        <begin position="298"/>
        <end position="308"/>
    </location>
</feature>
<feature type="compositionally biased region" description="Basic residues" evidence="1">
    <location>
        <begin position="330"/>
        <end position="339"/>
    </location>
</feature>
<organism evidence="2 3">
    <name type="scientific">Zingiber officinale</name>
    <name type="common">Ginger</name>
    <name type="synonym">Amomum zingiber</name>
    <dbReference type="NCBI Taxonomy" id="94328"/>
    <lineage>
        <taxon>Eukaryota</taxon>
        <taxon>Viridiplantae</taxon>
        <taxon>Streptophyta</taxon>
        <taxon>Embryophyta</taxon>
        <taxon>Tracheophyta</taxon>
        <taxon>Spermatophyta</taxon>
        <taxon>Magnoliopsida</taxon>
        <taxon>Liliopsida</taxon>
        <taxon>Zingiberales</taxon>
        <taxon>Zingiberaceae</taxon>
        <taxon>Zingiber</taxon>
    </lineage>
</organism>
<protein>
    <submittedName>
        <fullName evidence="2">Uncharacterized protein</fullName>
    </submittedName>
</protein>
<dbReference type="Proteomes" id="UP000734854">
    <property type="component" value="Unassembled WGS sequence"/>
</dbReference>
<feature type="compositionally biased region" description="Polar residues" evidence="1">
    <location>
        <begin position="371"/>
        <end position="382"/>
    </location>
</feature>
<reference evidence="2 3" key="1">
    <citation type="submission" date="2020-08" db="EMBL/GenBank/DDBJ databases">
        <title>Plant Genome Project.</title>
        <authorList>
            <person name="Zhang R.-G."/>
        </authorList>
    </citation>
    <scope>NUCLEOTIDE SEQUENCE [LARGE SCALE GENOMIC DNA]</scope>
    <source>
        <tissue evidence="2">Rhizome</tissue>
    </source>
</reference>
<keyword evidence="3" id="KW-1185">Reference proteome</keyword>
<feature type="region of interest" description="Disordered" evidence="1">
    <location>
        <begin position="295"/>
        <end position="411"/>
    </location>
</feature>
<dbReference type="Gene3D" id="3.40.50.150">
    <property type="entry name" value="Vaccinia Virus protein VP39"/>
    <property type="match status" value="1"/>
</dbReference>
<gene>
    <name evidence="2" type="ORF">ZIOFF_066545</name>
</gene>
<dbReference type="AlphaFoldDB" id="A0A8J5EYK5"/>
<dbReference type="PANTHER" id="PTHR33593">
    <property type="entry name" value="DUF1442 FAMILY PROTEIN"/>
    <property type="match status" value="1"/>
</dbReference>
<evidence type="ECO:0000313" key="3">
    <source>
        <dbReference type="Proteomes" id="UP000734854"/>
    </source>
</evidence>
<dbReference type="Pfam" id="PF07279">
    <property type="entry name" value="DUF1442"/>
    <property type="match status" value="1"/>
</dbReference>
<name>A0A8J5EYK5_ZINOF</name>
<evidence type="ECO:0000256" key="1">
    <source>
        <dbReference type="SAM" id="MobiDB-lite"/>
    </source>
</evidence>
<feature type="compositionally biased region" description="Low complexity" evidence="1">
    <location>
        <begin position="356"/>
        <end position="370"/>
    </location>
</feature>
<dbReference type="EMBL" id="JACMSC010000018">
    <property type="protein sequence ID" value="KAG6477292.1"/>
    <property type="molecule type" value="Genomic_DNA"/>
</dbReference>
<dbReference type="PANTHER" id="PTHR33593:SF16">
    <property type="entry name" value="OS08G0110600 PROTEIN"/>
    <property type="match status" value="1"/>
</dbReference>